<feature type="transmembrane region" description="Helical" evidence="6">
    <location>
        <begin position="134"/>
        <end position="161"/>
    </location>
</feature>
<name>R7H4A1_9BACT</name>
<evidence type="ECO:0000256" key="2">
    <source>
        <dbReference type="ARBA" id="ARBA00022475"/>
    </source>
</evidence>
<gene>
    <name evidence="7" type="ORF">BN741_01761</name>
</gene>
<dbReference type="PANTHER" id="PTHR30086">
    <property type="entry name" value="ARGININE EXPORTER PROTEIN ARGO"/>
    <property type="match status" value="1"/>
</dbReference>
<feature type="transmembrane region" description="Helical" evidence="6">
    <location>
        <begin position="95"/>
        <end position="113"/>
    </location>
</feature>
<dbReference type="Proteomes" id="UP000018072">
    <property type="component" value="Unassembled WGS sequence"/>
</dbReference>
<dbReference type="EMBL" id="CBIT010000202">
    <property type="protein sequence ID" value="CDE33793.1"/>
    <property type="molecule type" value="Genomic_DNA"/>
</dbReference>
<dbReference type="Pfam" id="PF01810">
    <property type="entry name" value="LysE"/>
    <property type="match status" value="1"/>
</dbReference>
<feature type="transmembrane region" description="Helical" evidence="6">
    <location>
        <begin position="205"/>
        <end position="232"/>
    </location>
</feature>
<evidence type="ECO:0000256" key="1">
    <source>
        <dbReference type="ARBA" id="ARBA00004651"/>
    </source>
</evidence>
<comment type="caution">
    <text evidence="7">The sequence shown here is derived from an EMBL/GenBank/DDBJ whole genome shotgun (WGS) entry which is preliminary data.</text>
</comment>
<keyword evidence="4 6" id="KW-1133">Transmembrane helix</keyword>
<accession>R7H4A1</accession>
<protein>
    <submittedName>
        <fullName evidence="7">Translocator protein LysE family</fullName>
    </submittedName>
</protein>
<evidence type="ECO:0000256" key="3">
    <source>
        <dbReference type="ARBA" id="ARBA00022692"/>
    </source>
</evidence>
<dbReference type="InterPro" id="IPR001123">
    <property type="entry name" value="LeuE-type"/>
</dbReference>
<feature type="transmembrane region" description="Helical" evidence="6">
    <location>
        <begin position="173"/>
        <end position="193"/>
    </location>
</feature>
<keyword evidence="3 6" id="KW-0812">Transmembrane</keyword>
<keyword evidence="5 6" id="KW-0472">Membrane</keyword>
<dbReference type="PANTHER" id="PTHR30086:SF20">
    <property type="entry name" value="ARGININE EXPORTER PROTEIN ARGO-RELATED"/>
    <property type="match status" value="1"/>
</dbReference>
<organism evidence="7">
    <name type="scientific">Leyella stercorea CAG:629</name>
    <dbReference type="NCBI Taxonomy" id="1263103"/>
    <lineage>
        <taxon>Bacteria</taxon>
        <taxon>Pseudomonadati</taxon>
        <taxon>Bacteroidota</taxon>
        <taxon>Bacteroidia</taxon>
        <taxon>Bacteroidales</taxon>
        <taxon>Prevotellaceae</taxon>
        <taxon>Leyella</taxon>
    </lineage>
</organism>
<comment type="subcellular location">
    <subcellularLocation>
        <location evidence="1">Cell membrane</location>
        <topology evidence="1">Multi-pass membrane protein</topology>
    </subcellularLocation>
</comment>
<evidence type="ECO:0000256" key="5">
    <source>
        <dbReference type="ARBA" id="ARBA00023136"/>
    </source>
</evidence>
<dbReference type="GO" id="GO:0015171">
    <property type="term" value="F:amino acid transmembrane transporter activity"/>
    <property type="evidence" value="ECO:0007669"/>
    <property type="project" value="TreeGrafter"/>
</dbReference>
<evidence type="ECO:0000256" key="4">
    <source>
        <dbReference type="ARBA" id="ARBA00022989"/>
    </source>
</evidence>
<evidence type="ECO:0000256" key="6">
    <source>
        <dbReference type="SAM" id="Phobius"/>
    </source>
</evidence>
<reference evidence="7" key="1">
    <citation type="submission" date="2012-11" db="EMBL/GenBank/DDBJ databases">
        <title>Dependencies among metagenomic species, viruses, plasmids and units of genetic variation.</title>
        <authorList>
            <person name="Nielsen H.B."/>
            <person name="Almeida M."/>
            <person name="Juncker A.S."/>
            <person name="Rasmussen S."/>
            <person name="Li J."/>
            <person name="Sunagawa S."/>
            <person name="Plichta D."/>
            <person name="Gautier L."/>
            <person name="Le Chatelier E."/>
            <person name="Peletier E."/>
            <person name="Bonde I."/>
            <person name="Nielsen T."/>
            <person name="Manichanh C."/>
            <person name="Arumugam M."/>
            <person name="Batto J."/>
            <person name="Santos M.B.Q.D."/>
            <person name="Blom N."/>
            <person name="Borruel N."/>
            <person name="Burgdorf K.S."/>
            <person name="Boumezbeur F."/>
            <person name="Casellas F."/>
            <person name="Dore J."/>
            <person name="Guarner F."/>
            <person name="Hansen T."/>
            <person name="Hildebrand F."/>
            <person name="Kaas R.S."/>
            <person name="Kennedy S."/>
            <person name="Kristiansen K."/>
            <person name="Kultima J.R."/>
            <person name="Leonard P."/>
            <person name="Levenez F."/>
            <person name="Lund O."/>
            <person name="Moumen B."/>
            <person name="Le Paslier D."/>
            <person name="Pons N."/>
            <person name="Pedersen O."/>
            <person name="Prifti E."/>
            <person name="Qin J."/>
            <person name="Raes J."/>
            <person name="Tap J."/>
            <person name="Tims S."/>
            <person name="Ussery D.W."/>
            <person name="Yamada T."/>
            <person name="MetaHit consortium"/>
            <person name="Renault P."/>
            <person name="Sicheritz-Ponten T."/>
            <person name="Bork P."/>
            <person name="Wang J."/>
            <person name="Brunak S."/>
            <person name="Ehrlich S.D."/>
        </authorList>
    </citation>
    <scope>NUCLEOTIDE SEQUENCE [LARGE SCALE GENOMIC DNA]</scope>
</reference>
<dbReference type="GO" id="GO:0005886">
    <property type="term" value="C:plasma membrane"/>
    <property type="evidence" value="ECO:0007669"/>
    <property type="project" value="UniProtKB-SubCell"/>
</dbReference>
<sequence>MPISHKIRNFAIVMHFPIQLDILDFVFHGILIGIMASAPMGPVGVLCIQRTLNKGRWYGFVTGIGACISDFIYALFTGVGMSFVMDLVSNERTRFMLQISGSIVLLLFGIYCYRSNPTKNIHRSNKPQKGTLMHNCFTAFLVTLSNPLIIFLFIFLFAQFAFVVPKRPLEMSIGYASIVFGAMLWWFGLSWLVDKVRGKFDQSGILIINRVVGCIVVIFSLIMLLGTVFNLYTLPY</sequence>
<keyword evidence="2" id="KW-1003">Cell membrane</keyword>
<feature type="transmembrane region" description="Helical" evidence="6">
    <location>
        <begin position="25"/>
        <end position="48"/>
    </location>
</feature>
<evidence type="ECO:0000313" key="7">
    <source>
        <dbReference type="EMBL" id="CDE33793.1"/>
    </source>
</evidence>
<proteinExistence type="predicted"/>
<dbReference type="AlphaFoldDB" id="R7H4A1"/>
<feature type="transmembrane region" description="Helical" evidence="6">
    <location>
        <begin position="60"/>
        <end position="83"/>
    </location>
</feature>
<dbReference type="STRING" id="1263103.BN741_01761"/>